<name>A0A3P7Q1N4_DIBLA</name>
<gene>
    <name evidence="3" type="ORF">DILT_LOCUS14703</name>
</gene>
<dbReference type="GO" id="GO:0005509">
    <property type="term" value="F:calcium ion binding"/>
    <property type="evidence" value="ECO:0007669"/>
    <property type="project" value="InterPro"/>
</dbReference>
<dbReference type="PROSITE" id="PS50222">
    <property type="entry name" value="EF_HAND_2"/>
    <property type="match status" value="1"/>
</dbReference>
<feature type="domain" description="EF-hand" evidence="2">
    <location>
        <begin position="1"/>
        <end position="28"/>
    </location>
</feature>
<keyword evidence="4" id="KW-1185">Reference proteome</keyword>
<dbReference type="InterPro" id="IPR002048">
    <property type="entry name" value="EF_hand_dom"/>
</dbReference>
<evidence type="ECO:0000259" key="2">
    <source>
        <dbReference type="PROSITE" id="PS50222"/>
    </source>
</evidence>
<sequence>MFSAFDPQRTGYVTCLDFRILLEQAGTFPSFSLSLSFGAFSVPISLSYILTVRTGLREAE</sequence>
<evidence type="ECO:0000256" key="1">
    <source>
        <dbReference type="SAM" id="Phobius"/>
    </source>
</evidence>
<feature type="transmembrane region" description="Helical" evidence="1">
    <location>
        <begin position="31"/>
        <end position="50"/>
    </location>
</feature>
<dbReference type="Proteomes" id="UP000281553">
    <property type="component" value="Unassembled WGS sequence"/>
</dbReference>
<evidence type="ECO:0000313" key="3">
    <source>
        <dbReference type="EMBL" id="VDN25872.1"/>
    </source>
</evidence>
<keyword evidence="1" id="KW-0472">Membrane</keyword>
<reference evidence="3 4" key="1">
    <citation type="submission" date="2018-11" db="EMBL/GenBank/DDBJ databases">
        <authorList>
            <consortium name="Pathogen Informatics"/>
        </authorList>
    </citation>
    <scope>NUCLEOTIDE SEQUENCE [LARGE SCALE GENOMIC DNA]</scope>
</reference>
<keyword evidence="1" id="KW-1133">Transmembrane helix</keyword>
<dbReference type="AlphaFoldDB" id="A0A3P7Q1N4"/>
<keyword evidence="1" id="KW-0812">Transmembrane</keyword>
<accession>A0A3P7Q1N4</accession>
<organism evidence="3 4">
    <name type="scientific">Dibothriocephalus latus</name>
    <name type="common">Fish tapeworm</name>
    <name type="synonym">Diphyllobothrium latum</name>
    <dbReference type="NCBI Taxonomy" id="60516"/>
    <lineage>
        <taxon>Eukaryota</taxon>
        <taxon>Metazoa</taxon>
        <taxon>Spiralia</taxon>
        <taxon>Lophotrochozoa</taxon>
        <taxon>Platyhelminthes</taxon>
        <taxon>Cestoda</taxon>
        <taxon>Eucestoda</taxon>
        <taxon>Diphyllobothriidea</taxon>
        <taxon>Diphyllobothriidae</taxon>
        <taxon>Dibothriocephalus</taxon>
    </lineage>
</organism>
<dbReference type="EMBL" id="UYRU01075431">
    <property type="protein sequence ID" value="VDN25872.1"/>
    <property type="molecule type" value="Genomic_DNA"/>
</dbReference>
<proteinExistence type="predicted"/>
<protein>
    <recommendedName>
        <fullName evidence="2">EF-hand domain-containing protein</fullName>
    </recommendedName>
</protein>
<evidence type="ECO:0000313" key="4">
    <source>
        <dbReference type="Proteomes" id="UP000281553"/>
    </source>
</evidence>